<evidence type="ECO:0000313" key="1">
    <source>
        <dbReference type="EMBL" id="MXP08938.1"/>
    </source>
</evidence>
<dbReference type="EMBL" id="WTYR01000001">
    <property type="protein sequence ID" value="MXP08938.1"/>
    <property type="molecule type" value="Genomic_DNA"/>
</dbReference>
<accession>A0A6I4TZ80</accession>
<protein>
    <submittedName>
        <fullName evidence="1">Uncharacterized protein</fullName>
    </submittedName>
</protein>
<name>A0A6I4TZ80_9SPHN</name>
<dbReference type="RefSeq" id="WP_160615450.1">
    <property type="nucleotide sequence ID" value="NZ_WTYR01000001.1"/>
</dbReference>
<dbReference type="AlphaFoldDB" id="A0A6I4TZ80"/>
<proteinExistence type="predicted"/>
<evidence type="ECO:0000313" key="2">
    <source>
        <dbReference type="Proteomes" id="UP000429229"/>
    </source>
</evidence>
<organism evidence="1 2">
    <name type="scientific">Alteriqipengyuania halimionae</name>
    <dbReference type="NCBI Taxonomy" id="1926630"/>
    <lineage>
        <taxon>Bacteria</taxon>
        <taxon>Pseudomonadati</taxon>
        <taxon>Pseudomonadota</taxon>
        <taxon>Alphaproteobacteria</taxon>
        <taxon>Sphingomonadales</taxon>
        <taxon>Erythrobacteraceae</taxon>
        <taxon>Alteriqipengyuania</taxon>
    </lineage>
</organism>
<sequence length="102" mass="11401">MMEYIQVEKLLDEVFVTQGLTGRSERGDHINVLHIIPTSGTMTARQFTEWAMISDDSNPNNYSSGQQKIASTIKSRFLEIFGIGAVDCSRFHELAKSRGGHP</sequence>
<comment type="caution">
    <text evidence="1">The sequence shown here is derived from an EMBL/GenBank/DDBJ whole genome shotgun (WGS) entry which is preliminary data.</text>
</comment>
<gene>
    <name evidence="1" type="ORF">GRI68_01945</name>
</gene>
<dbReference type="Proteomes" id="UP000429229">
    <property type="component" value="Unassembled WGS sequence"/>
</dbReference>
<dbReference type="OrthoDB" id="7573556at2"/>
<reference evidence="1 2" key="1">
    <citation type="submission" date="2019-12" db="EMBL/GenBank/DDBJ databases">
        <title>Genomic-based taxomic classification of the family Erythrobacteraceae.</title>
        <authorList>
            <person name="Xu L."/>
        </authorList>
    </citation>
    <scope>NUCLEOTIDE SEQUENCE [LARGE SCALE GENOMIC DNA]</scope>
    <source>
        <strain evidence="1 2">LMG 29519</strain>
    </source>
</reference>
<keyword evidence="2" id="KW-1185">Reference proteome</keyword>